<proteinExistence type="predicted"/>
<keyword evidence="1" id="KW-0812">Transmembrane</keyword>
<dbReference type="EMBL" id="CAJPEX010000262">
    <property type="protein sequence ID" value="CAG0914682.1"/>
    <property type="molecule type" value="Genomic_DNA"/>
</dbReference>
<dbReference type="Proteomes" id="UP000678499">
    <property type="component" value="Unassembled WGS sequence"/>
</dbReference>
<evidence type="ECO:0000256" key="1">
    <source>
        <dbReference type="SAM" id="Phobius"/>
    </source>
</evidence>
<dbReference type="PROSITE" id="PS50181">
    <property type="entry name" value="FBOX"/>
    <property type="match status" value="1"/>
</dbReference>
<name>A0A7R9BIQ9_9CRUS</name>
<dbReference type="SUPFAM" id="SSF52047">
    <property type="entry name" value="RNI-like"/>
    <property type="match status" value="1"/>
</dbReference>
<dbReference type="AlphaFoldDB" id="A0A7R9BIQ9"/>
<keyword evidence="4" id="KW-1185">Reference proteome</keyword>
<gene>
    <name evidence="3" type="ORF">NMOB1V02_LOCUS2361</name>
</gene>
<feature type="transmembrane region" description="Helical" evidence="1">
    <location>
        <begin position="12"/>
        <end position="29"/>
    </location>
</feature>
<evidence type="ECO:0000259" key="2">
    <source>
        <dbReference type="PROSITE" id="PS50181"/>
    </source>
</evidence>
<reference evidence="3" key="1">
    <citation type="submission" date="2020-11" db="EMBL/GenBank/DDBJ databases">
        <authorList>
            <person name="Tran Van P."/>
        </authorList>
    </citation>
    <scope>NUCLEOTIDE SEQUENCE</scope>
</reference>
<keyword evidence="1" id="KW-0472">Membrane</keyword>
<accession>A0A7R9BIQ9</accession>
<evidence type="ECO:0000313" key="3">
    <source>
        <dbReference type="EMBL" id="CAD7274530.1"/>
    </source>
</evidence>
<keyword evidence="1" id="KW-1133">Transmembrane helix</keyword>
<organism evidence="3">
    <name type="scientific">Notodromas monacha</name>
    <dbReference type="NCBI Taxonomy" id="399045"/>
    <lineage>
        <taxon>Eukaryota</taxon>
        <taxon>Metazoa</taxon>
        <taxon>Ecdysozoa</taxon>
        <taxon>Arthropoda</taxon>
        <taxon>Crustacea</taxon>
        <taxon>Oligostraca</taxon>
        <taxon>Ostracoda</taxon>
        <taxon>Podocopa</taxon>
        <taxon>Podocopida</taxon>
        <taxon>Cypridocopina</taxon>
        <taxon>Cypridoidea</taxon>
        <taxon>Cyprididae</taxon>
        <taxon>Notodromas</taxon>
    </lineage>
</organism>
<dbReference type="EMBL" id="OA882299">
    <property type="protein sequence ID" value="CAD7274530.1"/>
    <property type="molecule type" value="Genomic_DNA"/>
</dbReference>
<sequence>MDHRLDITLRTSTGHMSTFICFAMSAYLMRLDFGFRNLSYIELERSGSITHLASSEDWMKNPKKPTAEFYIRWLQNEPIVDSARIPLHVHKVENGMKVGGPCPFQFGLEKLFSVGEDPDGDFALTVDRIRLLHFQAEVLINSKSRGRDGDVHIFKLRHGDIIECVRRGFPCYRIMFLLADAFPANEPKTSFLQSCPQRVLKNITKFLSPLETLKSVIPVCRRFFELVGQDGGNWAHLEFRVEDSDTYVPFWHLEEFLGVFARHAEKLSLELRDPDQNSKDVLHDFIRLFGRADWKKLRSLEIHSLRLDDATMMKFLRHLRDCAQLQTLAIYCCEFGTALLLLAAAYAGDVVFPNVEQLTLQCLLRAISSVDAKLVFPRLMNSLWLECVNSKAAALDYLRKMTSLEMLWIRFRHYYSKDEHEKRRALFSKSDESSKEWLDNLKFISPDLWESSIQYSKMAKLECVAFQFKFPEDVDHIEQIFHELRACEKLRGLILCISSDDQWKVIRNRIYYQSAGVIIEQQLEFAAVSGSDFESITYILPFIFEETMPRELWIQVRQLKDLNSTLIQMSDRWQNLDKAVFVMRTATSEGGKQLVKLFPEALRKHLFLKCSLTQATLLFRKNNGYNLFTYSMEQQQEVPFTSSAFLRFFSEWLEYVPSRQQIYKLGDFDFLEAIFPG</sequence>
<evidence type="ECO:0000313" key="4">
    <source>
        <dbReference type="Proteomes" id="UP000678499"/>
    </source>
</evidence>
<protein>
    <recommendedName>
        <fullName evidence="2">F-box domain-containing protein</fullName>
    </recommendedName>
</protein>
<feature type="domain" description="F-box" evidence="2">
    <location>
        <begin position="189"/>
        <end position="237"/>
    </location>
</feature>
<dbReference type="InterPro" id="IPR001810">
    <property type="entry name" value="F-box_dom"/>
</dbReference>